<dbReference type="AlphaFoldDB" id="A0A0Q9X862"/>
<gene>
    <name evidence="2" type="primary">Dmoj\GI26270</name>
    <name evidence="2" type="ORF">Dmoj_GI26270</name>
</gene>
<evidence type="ECO:0000256" key="1">
    <source>
        <dbReference type="SAM" id="Phobius"/>
    </source>
</evidence>
<keyword evidence="1" id="KW-0472">Membrane</keyword>
<keyword evidence="3" id="KW-1185">Reference proteome</keyword>
<dbReference type="EMBL" id="CH933807">
    <property type="protein sequence ID" value="KRG03497.1"/>
    <property type="molecule type" value="Genomic_DNA"/>
</dbReference>
<dbReference type="Proteomes" id="UP000009192">
    <property type="component" value="Unassembled WGS sequence"/>
</dbReference>
<dbReference type="InParanoid" id="A0A0Q9X862"/>
<dbReference type="KEGG" id="dmo:Dmoj_GI26270"/>
<organism evidence="2 3">
    <name type="scientific">Drosophila mojavensis</name>
    <name type="common">Fruit fly</name>
    <dbReference type="NCBI Taxonomy" id="7230"/>
    <lineage>
        <taxon>Eukaryota</taxon>
        <taxon>Metazoa</taxon>
        <taxon>Ecdysozoa</taxon>
        <taxon>Arthropoda</taxon>
        <taxon>Hexapoda</taxon>
        <taxon>Insecta</taxon>
        <taxon>Pterygota</taxon>
        <taxon>Neoptera</taxon>
        <taxon>Endopterygota</taxon>
        <taxon>Diptera</taxon>
        <taxon>Brachycera</taxon>
        <taxon>Muscomorpha</taxon>
        <taxon>Ephydroidea</taxon>
        <taxon>Drosophilidae</taxon>
        <taxon>Drosophila</taxon>
    </lineage>
</organism>
<keyword evidence="1" id="KW-0812">Transmembrane</keyword>
<keyword evidence="1" id="KW-1133">Transmembrane helix</keyword>
<evidence type="ECO:0000313" key="2">
    <source>
        <dbReference type="EMBL" id="KRG03497.1"/>
    </source>
</evidence>
<name>A0A0Q9X862_DROMO</name>
<reference evidence="2 3" key="1">
    <citation type="journal article" date="2007" name="Nature">
        <title>Evolution of genes and genomes on the Drosophila phylogeny.</title>
        <authorList>
            <consortium name="Drosophila 12 Genomes Consortium"/>
            <person name="Clark A.G."/>
            <person name="Eisen M.B."/>
            <person name="Smith D.R."/>
            <person name="Bergman C.M."/>
            <person name="Oliver B."/>
            <person name="Markow T.A."/>
            <person name="Kaufman T.C."/>
            <person name="Kellis M."/>
            <person name="Gelbart W."/>
            <person name="Iyer V.N."/>
            <person name="Pollard D.A."/>
            <person name="Sackton T.B."/>
            <person name="Larracuente A.M."/>
            <person name="Singh N.D."/>
            <person name="Abad J.P."/>
            <person name="Abt D.N."/>
            <person name="Adryan B."/>
            <person name="Aguade M."/>
            <person name="Akashi H."/>
            <person name="Anderson W.W."/>
            <person name="Aquadro C.F."/>
            <person name="Ardell D.H."/>
            <person name="Arguello R."/>
            <person name="Artieri C.G."/>
            <person name="Barbash D.A."/>
            <person name="Barker D."/>
            <person name="Barsanti P."/>
            <person name="Batterham P."/>
            <person name="Batzoglou S."/>
            <person name="Begun D."/>
            <person name="Bhutkar A."/>
            <person name="Blanco E."/>
            <person name="Bosak S.A."/>
            <person name="Bradley R.K."/>
            <person name="Brand A.D."/>
            <person name="Brent M.R."/>
            <person name="Brooks A.N."/>
            <person name="Brown R.H."/>
            <person name="Butlin R.K."/>
            <person name="Caggese C."/>
            <person name="Calvi B.R."/>
            <person name="Bernardo de Carvalho A."/>
            <person name="Caspi A."/>
            <person name="Castrezana S."/>
            <person name="Celniker S.E."/>
            <person name="Chang J.L."/>
            <person name="Chapple C."/>
            <person name="Chatterji S."/>
            <person name="Chinwalla A."/>
            <person name="Civetta A."/>
            <person name="Clifton S.W."/>
            <person name="Comeron J.M."/>
            <person name="Costello J.C."/>
            <person name="Coyne J.A."/>
            <person name="Daub J."/>
            <person name="David R.G."/>
            <person name="Delcher A.L."/>
            <person name="Delehaunty K."/>
            <person name="Do C.B."/>
            <person name="Ebling H."/>
            <person name="Edwards K."/>
            <person name="Eickbush T."/>
            <person name="Evans J.D."/>
            <person name="Filipski A."/>
            <person name="Findeiss S."/>
            <person name="Freyhult E."/>
            <person name="Fulton L."/>
            <person name="Fulton R."/>
            <person name="Garcia A.C."/>
            <person name="Gardiner A."/>
            <person name="Garfield D.A."/>
            <person name="Garvin B.E."/>
            <person name="Gibson G."/>
            <person name="Gilbert D."/>
            <person name="Gnerre S."/>
            <person name="Godfrey J."/>
            <person name="Good R."/>
            <person name="Gotea V."/>
            <person name="Gravely B."/>
            <person name="Greenberg A.J."/>
            <person name="Griffiths-Jones S."/>
            <person name="Gross S."/>
            <person name="Guigo R."/>
            <person name="Gustafson E.A."/>
            <person name="Haerty W."/>
            <person name="Hahn M.W."/>
            <person name="Halligan D.L."/>
            <person name="Halpern A.L."/>
            <person name="Halter G.M."/>
            <person name="Han M.V."/>
            <person name="Heger A."/>
            <person name="Hillier L."/>
            <person name="Hinrichs A.S."/>
            <person name="Holmes I."/>
            <person name="Hoskins R.A."/>
            <person name="Hubisz M.J."/>
            <person name="Hultmark D."/>
            <person name="Huntley M.A."/>
            <person name="Jaffe D.B."/>
            <person name="Jagadeeshan S."/>
            <person name="Jeck W.R."/>
            <person name="Johnson J."/>
            <person name="Jones C.D."/>
            <person name="Jordan W.C."/>
            <person name="Karpen G.H."/>
            <person name="Kataoka E."/>
            <person name="Keightley P.D."/>
            <person name="Kheradpour P."/>
            <person name="Kirkness E.F."/>
            <person name="Koerich L.B."/>
            <person name="Kristiansen K."/>
            <person name="Kudrna D."/>
            <person name="Kulathinal R.J."/>
            <person name="Kumar S."/>
            <person name="Kwok R."/>
            <person name="Lander E."/>
            <person name="Langley C.H."/>
            <person name="Lapoint R."/>
            <person name="Lazzaro B.P."/>
            <person name="Lee S.J."/>
            <person name="Levesque L."/>
            <person name="Li R."/>
            <person name="Lin C.F."/>
            <person name="Lin M.F."/>
            <person name="Lindblad-Toh K."/>
            <person name="Llopart A."/>
            <person name="Long M."/>
            <person name="Low L."/>
            <person name="Lozovsky E."/>
            <person name="Lu J."/>
            <person name="Luo M."/>
            <person name="Machado C.A."/>
            <person name="Makalowski W."/>
            <person name="Marzo M."/>
            <person name="Matsuda M."/>
            <person name="Matzkin L."/>
            <person name="McAllister B."/>
            <person name="McBride C.S."/>
            <person name="McKernan B."/>
            <person name="McKernan K."/>
            <person name="Mendez-Lago M."/>
            <person name="Minx P."/>
            <person name="Mollenhauer M.U."/>
            <person name="Montooth K."/>
            <person name="Mount S.M."/>
            <person name="Mu X."/>
            <person name="Myers E."/>
            <person name="Negre B."/>
            <person name="Newfeld S."/>
            <person name="Nielsen R."/>
            <person name="Noor M.A."/>
            <person name="O'Grady P."/>
            <person name="Pachter L."/>
            <person name="Papaceit M."/>
            <person name="Parisi M.J."/>
            <person name="Parisi M."/>
            <person name="Parts L."/>
            <person name="Pedersen J.S."/>
            <person name="Pesole G."/>
            <person name="Phillippy A.M."/>
            <person name="Ponting C.P."/>
            <person name="Pop M."/>
            <person name="Porcelli D."/>
            <person name="Powell J.R."/>
            <person name="Prohaska S."/>
            <person name="Pruitt K."/>
            <person name="Puig M."/>
            <person name="Quesneville H."/>
            <person name="Ram K.R."/>
            <person name="Rand D."/>
            <person name="Rasmussen M.D."/>
            <person name="Reed L.K."/>
            <person name="Reenan R."/>
            <person name="Reily A."/>
            <person name="Remington K.A."/>
            <person name="Rieger T.T."/>
            <person name="Ritchie M.G."/>
            <person name="Robin C."/>
            <person name="Rogers Y.H."/>
            <person name="Rohde C."/>
            <person name="Rozas J."/>
            <person name="Rubenfield M.J."/>
            <person name="Ruiz A."/>
            <person name="Russo S."/>
            <person name="Salzberg S.L."/>
            <person name="Sanchez-Gracia A."/>
            <person name="Saranga D.J."/>
            <person name="Sato H."/>
            <person name="Schaeffer S.W."/>
            <person name="Schatz M.C."/>
            <person name="Schlenke T."/>
            <person name="Schwartz R."/>
            <person name="Segarra C."/>
            <person name="Singh R.S."/>
            <person name="Sirot L."/>
            <person name="Sirota M."/>
            <person name="Sisneros N.B."/>
            <person name="Smith C.D."/>
            <person name="Smith T.F."/>
            <person name="Spieth J."/>
            <person name="Stage D.E."/>
            <person name="Stark A."/>
            <person name="Stephan W."/>
            <person name="Strausberg R.L."/>
            <person name="Strempel S."/>
            <person name="Sturgill D."/>
            <person name="Sutton G."/>
            <person name="Sutton G.G."/>
            <person name="Tao W."/>
            <person name="Teichmann S."/>
            <person name="Tobari Y.N."/>
            <person name="Tomimura Y."/>
            <person name="Tsolas J.M."/>
            <person name="Valente V.L."/>
            <person name="Venter E."/>
            <person name="Venter J.C."/>
            <person name="Vicario S."/>
            <person name="Vieira F.G."/>
            <person name="Vilella A.J."/>
            <person name="Villasante A."/>
            <person name="Walenz B."/>
            <person name="Wang J."/>
            <person name="Wasserman M."/>
            <person name="Watts T."/>
            <person name="Wilson D."/>
            <person name="Wilson R.K."/>
            <person name="Wing R.A."/>
            <person name="Wolfner M.F."/>
            <person name="Wong A."/>
            <person name="Wong G.K."/>
            <person name="Wu C.I."/>
            <person name="Wu G."/>
            <person name="Yamamoto D."/>
            <person name="Yang H.P."/>
            <person name="Yang S.P."/>
            <person name="Yorke J.A."/>
            <person name="Yoshida K."/>
            <person name="Zdobnov E."/>
            <person name="Zhang P."/>
            <person name="Zhang Y."/>
            <person name="Zimin A.V."/>
            <person name="Baldwin J."/>
            <person name="Abdouelleil A."/>
            <person name="Abdulkadir J."/>
            <person name="Abebe A."/>
            <person name="Abera B."/>
            <person name="Abreu J."/>
            <person name="Acer S.C."/>
            <person name="Aftuck L."/>
            <person name="Alexander A."/>
            <person name="An P."/>
            <person name="Anderson E."/>
            <person name="Anderson S."/>
            <person name="Arachi H."/>
            <person name="Azer M."/>
            <person name="Bachantsang P."/>
            <person name="Barry A."/>
            <person name="Bayul T."/>
            <person name="Berlin A."/>
            <person name="Bessette D."/>
            <person name="Bloom T."/>
            <person name="Blye J."/>
            <person name="Boguslavskiy L."/>
            <person name="Bonnet C."/>
            <person name="Boukhgalter B."/>
            <person name="Bourzgui I."/>
            <person name="Brown A."/>
            <person name="Cahill P."/>
            <person name="Channer S."/>
            <person name="Cheshatsang Y."/>
            <person name="Chuda L."/>
            <person name="Citroen M."/>
            <person name="Collymore A."/>
            <person name="Cooke P."/>
            <person name="Costello M."/>
            <person name="D'Aco K."/>
            <person name="Daza R."/>
            <person name="De Haan G."/>
            <person name="DeGray S."/>
            <person name="DeMaso C."/>
            <person name="Dhargay N."/>
            <person name="Dooley K."/>
            <person name="Dooley E."/>
            <person name="Doricent M."/>
            <person name="Dorje P."/>
            <person name="Dorjee K."/>
            <person name="Dupes A."/>
            <person name="Elong R."/>
            <person name="Falk J."/>
            <person name="Farina A."/>
            <person name="Faro S."/>
            <person name="Ferguson D."/>
            <person name="Fisher S."/>
            <person name="Foley C.D."/>
            <person name="Franke A."/>
            <person name="Friedrich D."/>
            <person name="Gadbois L."/>
            <person name="Gearin G."/>
            <person name="Gearin C.R."/>
            <person name="Giannoukos G."/>
            <person name="Goode T."/>
            <person name="Graham J."/>
            <person name="Grandbois E."/>
            <person name="Grewal S."/>
            <person name="Gyaltsen K."/>
            <person name="Hafez N."/>
            <person name="Hagos B."/>
            <person name="Hall J."/>
            <person name="Henson C."/>
            <person name="Hollinger A."/>
            <person name="Honan T."/>
            <person name="Huard M.D."/>
            <person name="Hughes L."/>
            <person name="Hurhula B."/>
            <person name="Husby M.E."/>
            <person name="Kamat A."/>
            <person name="Kanga B."/>
            <person name="Kashin S."/>
            <person name="Khazanovich D."/>
            <person name="Kisner P."/>
            <person name="Lance K."/>
            <person name="Lara M."/>
            <person name="Lee W."/>
            <person name="Lennon N."/>
            <person name="Letendre F."/>
            <person name="LeVine R."/>
            <person name="Lipovsky A."/>
            <person name="Liu X."/>
            <person name="Liu J."/>
            <person name="Liu S."/>
            <person name="Lokyitsang T."/>
            <person name="Lokyitsang Y."/>
            <person name="Lubonja R."/>
            <person name="Lui A."/>
            <person name="MacDonald P."/>
            <person name="Magnisalis V."/>
            <person name="Maru K."/>
            <person name="Matthews C."/>
            <person name="McCusker W."/>
            <person name="McDonough S."/>
            <person name="Mehta T."/>
            <person name="Meldrim J."/>
            <person name="Meneus L."/>
            <person name="Mihai O."/>
            <person name="Mihalev A."/>
            <person name="Mihova T."/>
            <person name="Mittelman R."/>
            <person name="Mlenga V."/>
            <person name="Montmayeur A."/>
            <person name="Mulrain L."/>
            <person name="Navidi A."/>
            <person name="Naylor J."/>
            <person name="Negash T."/>
            <person name="Nguyen T."/>
            <person name="Nguyen N."/>
            <person name="Nicol R."/>
            <person name="Norbu C."/>
            <person name="Norbu N."/>
            <person name="Novod N."/>
            <person name="O'Neill B."/>
            <person name="Osman S."/>
            <person name="Markiewicz E."/>
            <person name="Oyono O.L."/>
            <person name="Patti C."/>
            <person name="Phunkhang P."/>
            <person name="Pierre F."/>
            <person name="Priest M."/>
            <person name="Raghuraman S."/>
            <person name="Rege F."/>
            <person name="Reyes R."/>
            <person name="Rise C."/>
            <person name="Rogov P."/>
            <person name="Ross K."/>
            <person name="Ryan E."/>
            <person name="Settipalli S."/>
            <person name="Shea T."/>
            <person name="Sherpa N."/>
            <person name="Shi L."/>
            <person name="Shih D."/>
            <person name="Sparrow T."/>
            <person name="Spaulding J."/>
            <person name="Stalker J."/>
            <person name="Stange-Thomann N."/>
            <person name="Stavropoulos S."/>
            <person name="Stone C."/>
            <person name="Strader C."/>
            <person name="Tesfaye S."/>
            <person name="Thomson T."/>
            <person name="Thoulutsang Y."/>
            <person name="Thoulutsang D."/>
            <person name="Topham K."/>
            <person name="Topping I."/>
            <person name="Tsamla T."/>
            <person name="Vassiliev H."/>
            <person name="Vo A."/>
            <person name="Wangchuk T."/>
            <person name="Wangdi T."/>
            <person name="Weiand M."/>
            <person name="Wilkinson J."/>
            <person name="Wilson A."/>
            <person name="Yadav S."/>
            <person name="Young G."/>
            <person name="Yu Q."/>
            <person name="Zembek L."/>
            <person name="Zhong D."/>
            <person name="Zimmer A."/>
            <person name="Zwirko Z."/>
            <person name="Jaffe D.B."/>
            <person name="Alvarez P."/>
            <person name="Brockman W."/>
            <person name="Butler J."/>
            <person name="Chin C."/>
            <person name="Gnerre S."/>
            <person name="Grabherr M."/>
            <person name="Kleber M."/>
            <person name="Mauceli E."/>
            <person name="MacCallum I."/>
        </authorList>
    </citation>
    <scope>NUCLEOTIDE SEQUENCE [LARGE SCALE GENOMIC DNA]</scope>
    <source>
        <strain evidence="3">Tucson 15081-1352.22</strain>
    </source>
</reference>
<sequence>MCESREILLHKTAEYEGEQEQPEVIIDVGQLDDDSEAILPLTEDSDAKRFYTCKANNFLKSLSWSQLGILFCVLYNCFIVVILLISFIHSRLEN</sequence>
<accession>A0A0Q9X862</accession>
<evidence type="ECO:0000313" key="3">
    <source>
        <dbReference type="Proteomes" id="UP000009192"/>
    </source>
</evidence>
<feature type="transmembrane region" description="Helical" evidence="1">
    <location>
        <begin position="67"/>
        <end position="88"/>
    </location>
</feature>
<protein>
    <submittedName>
        <fullName evidence="2">Uncharacterized protein</fullName>
    </submittedName>
</protein>
<proteinExistence type="predicted"/>